<accession>A0ABN1RXC7</accession>
<keyword evidence="2" id="KW-1185">Reference proteome</keyword>
<dbReference type="EMBL" id="BAAAHH010000045">
    <property type="protein sequence ID" value="GAA0966624.1"/>
    <property type="molecule type" value="Genomic_DNA"/>
</dbReference>
<sequence length="339" mass="36716">MVRWEEDPVYQAIAQAFVSGDLEMHAGGPLDVRAAMASISQEAKDAFAYDHLPWERFPRGPETRGDVANLRSGDADVVRRALRGVSGELANSACSVAALAVPFLLRVAADPRGHCRVFALELVADIVQWTLGPSRCTREELLRLSGGEWWFEPSAYPGHWGIEAARDAVAADLDLVTALLDDPEPEMRVAAAYAGVAAGRIHDVRSALHVRLRVEADPVVRAGLVLALAQLACEHPDPECRAWTEALWSDPTTPPVVRVSAALGWLCLADAPAPESLLAALEVCATEETARLMAPLPWMRAVDHGDDTGLHRCIRGLLHPDDAEPVLDEDPWALPPILT</sequence>
<evidence type="ECO:0008006" key="3">
    <source>
        <dbReference type="Google" id="ProtNLM"/>
    </source>
</evidence>
<comment type="caution">
    <text evidence="1">The sequence shown here is derived from an EMBL/GenBank/DDBJ whole genome shotgun (WGS) entry which is preliminary data.</text>
</comment>
<proteinExistence type="predicted"/>
<gene>
    <name evidence="1" type="ORF">GCM10009550_69320</name>
</gene>
<dbReference type="InterPro" id="IPR016024">
    <property type="entry name" value="ARM-type_fold"/>
</dbReference>
<evidence type="ECO:0000313" key="2">
    <source>
        <dbReference type="Proteomes" id="UP001500665"/>
    </source>
</evidence>
<dbReference type="SUPFAM" id="SSF48371">
    <property type="entry name" value="ARM repeat"/>
    <property type="match status" value="1"/>
</dbReference>
<organism evidence="1 2">
    <name type="scientific">Actinocorallia libanotica</name>
    <dbReference type="NCBI Taxonomy" id="46162"/>
    <lineage>
        <taxon>Bacteria</taxon>
        <taxon>Bacillati</taxon>
        <taxon>Actinomycetota</taxon>
        <taxon>Actinomycetes</taxon>
        <taxon>Streptosporangiales</taxon>
        <taxon>Thermomonosporaceae</taxon>
        <taxon>Actinocorallia</taxon>
    </lineage>
</organism>
<reference evidence="1 2" key="1">
    <citation type="journal article" date="2019" name="Int. J. Syst. Evol. Microbiol.">
        <title>The Global Catalogue of Microorganisms (GCM) 10K type strain sequencing project: providing services to taxonomists for standard genome sequencing and annotation.</title>
        <authorList>
            <consortium name="The Broad Institute Genomics Platform"/>
            <consortium name="The Broad Institute Genome Sequencing Center for Infectious Disease"/>
            <person name="Wu L."/>
            <person name="Ma J."/>
        </authorList>
    </citation>
    <scope>NUCLEOTIDE SEQUENCE [LARGE SCALE GENOMIC DNA]</scope>
    <source>
        <strain evidence="1 2">JCM 10696</strain>
    </source>
</reference>
<dbReference type="Proteomes" id="UP001500665">
    <property type="component" value="Unassembled WGS sequence"/>
</dbReference>
<protein>
    <recommendedName>
        <fullName evidence="3">HEAT repeat protein</fullName>
    </recommendedName>
</protein>
<name>A0ABN1RXC7_9ACTN</name>
<evidence type="ECO:0000313" key="1">
    <source>
        <dbReference type="EMBL" id="GAA0966624.1"/>
    </source>
</evidence>